<sequence>MAYPAQVAFLAVEVFVIGLRIYVRWLDVGPGNWQLDDYLMPLIGVAAGSHIWMGWFVASKLGGLTNANLSDERRATLSDTNPAEYTTRQLASKVLIAVWSLSAFIIWALKVCLAVSYSRITARLRNLKLQVRLSYFFIGVTYVAVQVTILFSCRPISKLWQINPDPGNMCHPSSSRAFIWVYFVLHIVTDLHLLCIPLPLLWKVNIGQRKKIILMSLFSGGIFTMVATVIRTTTLLGVNAADMGLWSCLEIFIAISVTNAPVLHPLLRRWAHKLVSKNTSRHNQLSSVISTQNNPLRSNYAVTTLGSDEYASTDGDNQRQNDFITPCPLRGVVVDREVSITTEVVRTAEIGFPVSHQDWDITAPKRPLGSYWSVRIGAKT</sequence>
<evidence type="ECO:0000313" key="2">
    <source>
        <dbReference type="Proteomes" id="UP001497700"/>
    </source>
</evidence>
<organism evidence="1 2">
    <name type="scientific">Hypoxylon rubiginosum</name>
    <dbReference type="NCBI Taxonomy" id="110542"/>
    <lineage>
        <taxon>Eukaryota</taxon>
        <taxon>Fungi</taxon>
        <taxon>Dikarya</taxon>
        <taxon>Ascomycota</taxon>
        <taxon>Pezizomycotina</taxon>
        <taxon>Sordariomycetes</taxon>
        <taxon>Xylariomycetidae</taxon>
        <taxon>Xylariales</taxon>
        <taxon>Hypoxylaceae</taxon>
        <taxon>Hypoxylon</taxon>
    </lineage>
</organism>
<comment type="caution">
    <text evidence="1">The sequence shown here is derived from an EMBL/GenBank/DDBJ whole genome shotgun (WGS) entry which is preliminary data.</text>
</comment>
<dbReference type="Proteomes" id="UP001497700">
    <property type="component" value="Unassembled WGS sequence"/>
</dbReference>
<proteinExistence type="predicted"/>
<keyword evidence="2" id="KW-1185">Reference proteome</keyword>
<dbReference type="EMBL" id="MU393540">
    <property type="protein sequence ID" value="KAI4861838.1"/>
    <property type="molecule type" value="Genomic_DNA"/>
</dbReference>
<name>A0ACB9YSA5_9PEZI</name>
<evidence type="ECO:0000313" key="1">
    <source>
        <dbReference type="EMBL" id="KAI4861838.1"/>
    </source>
</evidence>
<protein>
    <submittedName>
        <fullName evidence="1">Uncharacterized protein</fullName>
    </submittedName>
</protein>
<gene>
    <name evidence="1" type="ORF">F4820DRAFT_464370</name>
</gene>
<accession>A0ACB9YSA5</accession>
<reference evidence="1 2" key="1">
    <citation type="journal article" date="2022" name="New Phytol.">
        <title>Ecological generalism drives hyperdiversity of secondary metabolite gene clusters in xylarialean endophytes.</title>
        <authorList>
            <person name="Franco M.E.E."/>
            <person name="Wisecaver J.H."/>
            <person name="Arnold A.E."/>
            <person name="Ju Y.M."/>
            <person name="Slot J.C."/>
            <person name="Ahrendt S."/>
            <person name="Moore L.P."/>
            <person name="Eastman K.E."/>
            <person name="Scott K."/>
            <person name="Konkel Z."/>
            <person name="Mondo S.J."/>
            <person name="Kuo A."/>
            <person name="Hayes R.D."/>
            <person name="Haridas S."/>
            <person name="Andreopoulos B."/>
            <person name="Riley R."/>
            <person name="LaButti K."/>
            <person name="Pangilinan J."/>
            <person name="Lipzen A."/>
            <person name="Amirebrahimi M."/>
            <person name="Yan J."/>
            <person name="Adam C."/>
            <person name="Keymanesh K."/>
            <person name="Ng V."/>
            <person name="Louie K."/>
            <person name="Northen T."/>
            <person name="Drula E."/>
            <person name="Henrissat B."/>
            <person name="Hsieh H.M."/>
            <person name="Youens-Clark K."/>
            <person name="Lutzoni F."/>
            <person name="Miadlikowska J."/>
            <person name="Eastwood D.C."/>
            <person name="Hamelin R.C."/>
            <person name="Grigoriev I.V."/>
            <person name="U'Ren J.M."/>
        </authorList>
    </citation>
    <scope>NUCLEOTIDE SEQUENCE [LARGE SCALE GENOMIC DNA]</scope>
    <source>
        <strain evidence="1 2">CBS 119005</strain>
    </source>
</reference>